<evidence type="ECO:0000313" key="2">
    <source>
        <dbReference type="EMBL" id="POU64676.1"/>
    </source>
</evidence>
<organism evidence="2 3">
    <name type="scientific">Citrobacter amalonaticus</name>
    <dbReference type="NCBI Taxonomy" id="35703"/>
    <lineage>
        <taxon>Bacteria</taxon>
        <taxon>Pseudomonadati</taxon>
        <taxon>Pseudomonadota</taxon>
        <taxon>Gammaproteobacteria</taxon>
        <taxon>Enterobacterales</taxon>
        <taxon>Enterobacteriaceae</taxon>
        <taxon>Citrobacter</taxon>
    </lineage>
</organism>
<evidence type="ECO:0000259" key="1">
    <source>
        <dbReference type="Pfam" id="PF25165"/>
    </source>
</evidence>
<evidence type="ECO:0000313" key="3">
    <source>
        <dbReference type="Proteomes" id="UP000237003"/>
    </source>
</evidence>
<dbReference type="InterPro" id="IPR057150">
    <property type="entry name" value="DUF7828"/>
</dbReference>
<reference evidence="2 3" key="1">
    <citation type="submission" date="2018-01" db="EMBL/GenBank/DDBJ databases">
        <title>Complete genome sequences of 14 Citrobacter spp. isolated from plant in Canada.</title>
        <authorList>
            <person name="Bhandare S.G."/>
            <person name="Colavecchio A."/>
            <person name="Jeukens J."/>
            <person name="Emond-Rheault J.-G."/>
            <person name="Freschi L."/>
            <person name="Hamel J."/>
            <person name="Kukavica-Ibrulj I."/>
            <person name="Levesque R."/>
            <person name="Goodridge L."/>
        </authorList>
    </citation>
    <scope>NUCLEOTIDE SEQUENCE [LARGE SCALE GENOMIC DNA]</scope>
    <source>
        <strain evidence="2 3">S1285</strain>
    </source>
</reference>
<comment type="caution">
    <text evidence="2">The sequence shown here is derived from an EMBL/GenBank/DDBJ whole genome shotgun (WGS) entry which is preliminary data.</text>
</comment>
<accession>A0A2S4RWG1</accession>
<dbReference type="OrthoDB" id="6423493at2"/>
<gene>
    <name evidence="2" type="ORF">C3430_16025</name>
</gene>
<feature type="domain" description="DUF7828" evidence="1">
    <location>
        <begin position="4"/>
        <end position="85"/>
    </location>
</feature>
<proteinExistence type="predicted"/>
<name>A0A2S4RWG1_CITAM</name>
<dbReference type="Proteomes" id="UP000237003">
    <property type="component" value="Unassembled WGS sequence"/>
</dbReference>
<sequence>MYPKSFLALNNAGRLTGARTALRSPDEQYTCQHCGSILVLHVDAERPWFAHTDAALTERGTQGCPYVHPAADEIQLIRELRRYVPNAKPVVSHADQYASEYHAYGDEEVICS</sequence>
<dbReference type="AlphaFoldDB" id="A0A2S4RWG1"/>
<dbReference type="EMBL" id="PQLX01000005">
    <property type="protein sequence ID" value="POU64676.1"/>
    <property type="molecule type" value="Genomic_DNA"/>
</dbReference>
<protein>
    <recommendedName>
        <fullName evidence="1">DUF7828 domain-containing protein</fullName>
    </recommendedName>
</protein>
<dbReference type="RefSeq" id="WP_103777305.1">
    <property type="nucleotide sequence ID" value="NZ_PQLX01000005.1"/>
</dbReference>
<dbReference type="Pfam" id="PF25165">
    <property type="entry name" value="DUF7828"/>
    <property type="match status" value="1"/>
</dbReference>